<dbReference type="GO" id="GO:0000902">
    <property type="term" value="P:cell morphogenesis"/>
    <property type="evidence" value="ECO:0007669"/>
    <property type="project" value="EnsemblFungi"/>
</dbReference>
<evidence type="ECO:0000256" key="6">
    <source>
        <dbReference type="ARBA" id="ARBA00022554"/>
    </source>
</evidence>
<dbReference type="Proteomes" id="UP000054304">
    <property type="component" value="Unassembled WGS sequence"/>
</dbReference>
<dbReference type="FunFam" id="3.90.730.10:FF:000004">
    <property type="entry name" value="Ribonuclease T2-like"/>
    <property type="match status" value="1"/>
</dbReference>
<dbReference type="CDD" id="cd01061">
    <property type="entry name" value="RNase_T2_euk"/>
    <property type="match status" value="1"/>
</dbReference>
<keyword evidence="10" id="KW-0378">Hydrolase</keyword>
<name>A0A0C7NEH9_9SACH</name>
<dbReference type="Gene3D" id="3.90.730.10">
    <property type="entry name" value="Ribonuclease T2-like"/>
    <property type="match status" value="1"/>
</dbReference>
<dbReference type="GO" id="GO:0005829">
    <property type="term" value="C:cytosol"/>
    <property type="evidence" value="ECO:0007669"/>
    <property type="project" value="EnsemblFungi"/>
</dbReference>
<dbReference type="STRING" id="1245769.A0A0C7NEH9"/>
<dbReference type="SUPFAM" id="SSF55895">
    <property type="entry name" value="Ribonuclease Rh-like"/>
    <property type="match status" value="1"/>
</dbReference>
<evidence type="ECO:0000256" key="11">
    <source>
        <dbReference type="ARBA" id="ARBA00023157"/>
    </source>
</evidence>
<dbReference type="InterPro" id="IPR036430">
    <property type="entry name" value="RNase_T2-like_sf"/>
</dbReference>
<keyword evidence="6" id="KW-0926">Vacuole</keyword>
<evidence type="ECO:0000256" key="9">
    <source>
        <dbReference type="ARBA" id="ARBA00022759"/>
    </source>
</evidence>
<evidence type="ECO:0000256" key="4">
    <source>
        <dbReference type="ARBA" id="ARBA00012571"/>
    </source>
</evidence>
<dbReference type="InterPro" id="IPR033697">
    <property type="entry name" value="Ribonuclease_T2_eukaryotic"/>
</dbReference>
<evidence type="ECO:0000256" key="17">
    <source>
        <dbReference type="RuleBase" id="RU004328"/>
    </source>
</evidence>
<dbReference type="InterPro" id="IPR001568">
    <property type="entry name" value="RNase_T2-like"/>
</dbReference>
<comment type="subcellular location">
    <subcellularLocation>
        <location evidence="2">Cytoplasm</location>
    </subcellularLocation>
    <subcellularLocation>
        <location evidence="1">Vacuole lumen</location>
    </subcellularLocation>
</comment>
<dbReference type="AlphaFoldDB" id="A0A0C7NEH9"/>
<evidence type="ECO:0000256" key="3">
    <source>
        <dbReference type="ARBA" id="ARBA00007469"/>
    </source>
</evidence>
<evidence type="ECO:0000256" key="16">
    <source>
        <dbReference type="PIRSR" id="PIRSR633697-1"/>
    </source>
</evidence>
<dbReference type="GO" id="GO:0005775">
    <property type="term" value="C:vacuolar lumen"/>
    <property type="evidence" value="ECO:0007669"/>
    <property type="project" value="UniProtKB-SubCell"/>
</dbReference>
<dbReference type="GeneID" id="34687622"/>
<evidence type="ECO:0000256" key="5">
    <source>
        <dbReference type="ARBA" id="ARBA00022490"/>
    </source>
</evidence>
<evidence type="ECO:0000259" key="18">
    <source>
        <dbReference type="Pfam" id="PF25488"/>
    </source>
</evidence>
<gene>
    <name evidence="19" type="ORF">LALA0_S10e02058g</name>
</gene>
<comment type="function">
    <text evidence="14">Rnase which modulates cell survival under stress conditions. Released from the vacuole to the cytoplasm during stress to promote tRNA and rRNA cleavage and to activate separately a downstream pathway that promotes cell death. Involved in cell size, vacuolar morphology and growth at high temperatures and high salt concentration.</text>
</comment>
<feature type="active site" evidence="16">
    <location>
        <position position="167"/>
    </location>
</feature>
<keyword evidence="5" id="KW-0963">Cytoplasm</keyword>
<reference evidence="19 20" key="1">
    <citation type="submission" date="2014-12" db="EMBL/GenBank/DDBJ databases">
        <authorList>
            <person name="Neuveglise Cecile"/>
        </authorList>
    </citation>
    <scope>NUCLEOTIDE SEQUENCE [LARGE SCALE GENOMIC DNA]</scope>
    <source>
        <strain evidence="19 20">CBS 12615</strain>
    </source>
</reference>
<sequence length="440" mass="49943">MRIPLELLPFSSLSSLDLFGSLFDFTSSSPSCPSGLPLTCSNHTAIVDTCCFEHPGGIMLQTQFWDYTPPRGMDSGPWNDDLEKHLGPNTSFTNHGLWPDNCDGGYQQFCDSSRQIDDVYHLLESDQFNRGDGLEIRGKDLLEDMDKFWKSNTGDDESLWIHEFNKHATCIKTIRPECYARWDRSSVTRNVEDYDKTAVYDYYRIAMKLYQSLDTFKALEKHNIVPSTTKSYTREEISQALSSAFQDKKVFFKCDRSRSLNEIWYYHLLKGSLLSEDFRAIDALGATSNCPADGIMFYPKGYRPGNGRKPGNPGNGKPGIRGIIRISGFSGMIIRNGHWMSSGTPANFNLIEAPFGNYYLKSRTGYCGPDDRHDGALICNKGLGNAAQFEYDSQKGYLGFSGSFDWHADEYPRRRQQSLVYAGRSEDSKYPFKLKFVKTH</sequence>
<keyword evidence="20" id="KW-1185">Reference proteome</keyword>
<feature type="active site" evidence="16">
    <location>
        <position position="95"/>
    </location>
</feature>
<evidence type="ECO:0000313" key="19">
    <source>
        <dbReference type="EMBL" id="CEP64091.1"/>
    </source>
</evidence>
<dbReference type="RefSeq" id="XP_022630301.1">
    <property type="nucleotide sequence ID" value="XM_022775433.1"/>
</dbReference>
<dbReference type="GO" id="GO:0006915">
    <property type="term" value="P:apoptotic process"/>
    <property type="evidence" value="ECO:0007669"/>
    <property type="project" value="EnsemblFungi"/>
</dbReference>
<keyword evidence="7" id="KW-0540">Nuclease</keyword>
<keyword evidence="13" id="KW-0456">Lyase</keyword>
<dbReference type="GO" id="GO:0005576">
    <property type="term" value="C:extracellular region"/>
    <property type="evidence" value="ECO:0007669"/>
    <property type="project" value="EnsemblFungi"/>
</dbReference>
<dbReference type="PANTHER" id="PTHR11240">
    <property type="entry name" value="RIBONUCLEASE T2"/>
    <property type="match status" value="1"/>
</dbReference>
<evidence type="ECO:0000256" key="8">
    <source>
        <dbReference type="ARBA" id="ARBA00022729"/>
    </source>
</evidence>
<accession>A0A0C7NEH9</accession>
<keyword evidence="11" id="KW-1015">Disulfide bond</keyword>
<dbReference type="PROSITE" id="PS00531">
    <property type="entry name" value="RNASE_T2_2"/>
    <property type="match status" value="1"/>
</dbReference>
<dbReference type="OrthoDB" id="435754at2759"/>
<evidence type="ECO:0000256" key="15">
    <source>
        <dbReference type="ARBA" id="ARBA00071169"/>
    </source>
</evidence>
<evidence type="ECO:0000313" key="20">
    <source>
        <dbReference type="Proteomes" id="UP000054304"/>
    </source>
</evidence>
<evidence type="ECO:0000256" key="13">
    <source>
        <dbReference type="ARBA" id="ARBA00023239"/>
    </source>
</evidence>
<keyword evidence="12" id="KW-0325">Glycoprotein</keyword>
<evidence type="ECO:0000256" key="10">
    <source>
        <dbReference type="ARBA" id="ARBA00022801"/>
    </source>
</evidence>
<dbReference type="Pfam" id="PF25488">
    <property type="entry name" value="RNaseT2L_C"/>
    <property type="match status" value="1"/>
</dbReference>
<keyword evidence="9" id="KW-0255">Endonuclease</keyword>
<dbReference type="HOGENOM" id="CLU_037966_0_1_1"/>
<dbReference type="PANTHER" id="PTHR11240:SF22">
    <property type="entry name" value="RIBONUCLEASE T2"/>
    <property type="match status" value="1"/>
</dbReference>
<feature type="domain" description="RNase T2-like C-terminal" evidence="18">
    <location>
        <begin position="330"/>
        <end position="427"/>
    </location>
</feature>
<dbReference type="EMBL" id="LN736369">
    <property type="protein sequence ID" value="CEP64091.1"/>
    <property type="molecule type" value="Genomic_DNA"/>
</dbReference>
<evidence type="ECO:0000256" key="1">
    <source>
        <dbReference type="ARBA" id="ARBA00004410"/>
    </source>
</evidence>
<dbReference type="GO" id="GO:0000324">
    <property type="term" value="C:fungal-type vacuole"/>
    <property type="evidence" value="ECO:0007669"/>
    <property type="project" value="EnsemblFungi"/>
</dbReference>
<proteinExistence type="inferred from homology"/>
<feature type="active site" evidence="16">
    <location>
        <position position="163"/>
    </location>
</feature>
<evidence type="ECO:0000256" key="2">
    <source>
        <dbReference type="ARBA" id="ARBA00004496"/>
    </source>
</evidence>
<protein>
    <recommendedName>
        <fullName evidence="15">Ribonuclease T2-like</fullName>
        <ecNumber evidence="4">4.6.1.19</ecNumber>
    </recommendedName>
</protein>
<dbReference type="InterPro" id="IPR033130">
    <property type="entry name" value="RNase_T2_His_AS_2"/>
</dbReference>
<dbReference type="GO" id="GO:0016787">
    <property type="term" value="F:hydrolase activity"/>
    <property type="evidence" value="ECO:0007669"/>
    <property type="project" value="UniProtKB-KW"/>
</dbReference>
<dbReference type="Pfam" id="PF00445">
    <property type="entry name" value="Ribonuclease_T2"/>
    <property type="match status" value="1"/>
</dbReference>
<dbReference type="GO" id="GO:0003723">
    <property type="term" value="F:RNA binding"/>
    <property type="evidence" value="ECO:0007669"/>
    <property type="project" value="InterPro"/>
</dbReference>
<organism evidence="19 20">
    <name type="scientific">Lachancea lanzarotensis</name>
    <dbReference type="NCBI Taxonomy" id="1245769"/>
    <lineage>
        <taxon>Eukaryota</taxon>
        <taxon>Fungi</taxon>
        <taxon>Dikarya</taxon>
        <taxon>Ascomycota</taxon>
        <taxon>Saccharomycotina</taxon>
        <taxon>Saccharomycetes</taxon>
        <taxon>Saccharomycetales</taxon>
        <taxon>Saccharomycetaceae</taxon>
        <taxon>Lachancea</taxon>
    </lineage>
</organism>
<dbReference type="GO" id="GO:0033897">
    <property type="term" value="F:ribonuclease T2 activity"/>
    <property type="evidence" value="ECO:0007669"/>
    <property type="project" value="UniProtKB-EC"/>
</dbReference>
<dbReference type="GO" id="GO:0006402">
    <property type="term" value="P:mRNA catabolic process"/>
    <property type="evidence" value="ECO:0007669"/>
    <property type="project" value="EnsemblFungi"/>
</dbReference>
<evidence type="ECO:0000256" key="7">
    <source>
        <dbReference type="ARBA" id="ARBA00022722"/>
    </source>
</evidence>
<comment type="similarity">
    <text evidence="3 17">Belongs to the RNase T2 family.</text>
</comment>
<evidence type="ECO:0000256" key="12">
    <source>
        <dbReference type="ARBA" id="ARBA00023180"/>
    </source>
</evidence>
<keyword evidence="8" id="KW-0732">Signal</keyword>
<dbReference type="EC" id="4.6.1.19" evidence="4"/>
<evidence type="ECO:0000256" key="14">
    <source>
        <dbReference type="ARBA" id="ARBA00025494"/>
    </source>
</evidence>
<dbReference type="InterPro" id="IPR057328">
    <property type="entry name" value="RNaseT2L_C"/>
</dbReference>